<gene>
    <name evidence="2" type="ORF">NBRC111893_428</name>
</gene>
<keyword evidence="1" id="KW-0812">Transmembrane</keyword>
<evidence type="ECO:0000313" key="2">
    <source>
        <dbReference type="EMBL" id="GAY72282.1"/>
    </source>
</evidence>
<dbReference type="EMBL" id="BEXA01000001">
    <property type="protein sequence ID" value="GAY72282.1"/>
    <property type="molecule type" value="Genomic_DNA"/>
</dbReference>
<comment type="caution">
    <text evidence="2">The sequence shown here is derived from an EMBL/GenBank/DDBJ whole genome shotgun (WGS) entry which is preliminary data.</text>
</comment>
<feature type="transmembrane region" description="Helical" evidence="1">
    <location>
        <begin position="16"/>
        <end position="34"/>
    </location>
</feature>
<sequence length="102" mass="11721">MLLCIILSVYAIYPEYWFSLIIVLILSISSLKIVKRQSAQVFVGPALGLSLYGQRLWNSAHSDNYGMIILYISLIFLVAILVSWATYELKENHASRKHKKQF</sequence>
<accession>A0A401FIU1</accession>
<keyword evidence="1" id="KW-0472">Membrane</keyword>
<dbReference type="Proteomes" id="UP000286974">
    <property type="component" value="Unassembled WGS sequence"/>
</dbReference>
<keyword evidence="3" id="KW-1185">Reference proteome</keyword>
<organism evidence="2 3">
    <name type="scientific">Lentilactobacillus kosonis</name>
    <dbReference type="NCBI Taxonomy" id="2810561"/>
    <lineage>
        <taxon>Bacteria</taxon>
        <taxon>Bacillati</taxon>
        <taxon>Bacillota</taxon>
        <taxon>Bacilli</taxon>
        <taxon>Lactobacillales</taxon>
        <taxon>Lactobacillaceae</taxon>
        <taxon>Lentilactobacillus</taxon>
    </lineage>
</organism>
<dbReference type="AlphaFoldDB" id="A0A401FIU1"/>
<keyword evidence="1" id="KW-1133">Transmembrane helix</keyword>
<protein>
    <submittedName>
        <fullName evidence="2">Uncharacterized protein</fullName>
    </submittedName>
</protein>
<proteinExistence type="predicted"/>
<feature type="transmembrane region" description="Helical" evidence="1">
    <location>
        <begin position="69"/>
        <end position="87"/>
    </location>
</feature>
<name>A0A401FIU1_9LACO</name>
<reference evidence="2 3" key="1">
    <citation type="submission" date="2017-11" db="EMBL/GenBank/DDBJ databases">
        <title>Draft Genome Sequence of Lactobacillus curieae NBRC 111893 isolated from Koso, a Japanese sugar-Vegetable Fermented Beverage.</title>
        <authorList>
            <person name="Chiou T.Y."/>
            <person name="Oshima K."/>
            <person name="Suda W."/>
            <person name="Hattori M."/>
            <person name="Takahashi T."/>
        </authorList>
    </citation>
    <scope>NUCLEOTIDE SEQUENCE [LARGE SCALE GENOMIC DNA]</scope>
    <source>
        <strain evidence="2 3">NBRC111893</strain>
    </source>
</reference>
<evidence type="ECO:0000313" key="3">
    <source>
        <dbReference type="Proteomes" id="UP000286974"/>
    </source>
</evidence>
<evidence type="ECO:0000256" key="1">
    <source>
        <dbReference type="SAM" id="Phobius"/>
    </source>
</evidence>